<comment type="pathway">
    <text evidence="2">Protein modification; protein ubiquitination.</text>
</comment>
<feature type="compositionally biased region" description="Gly residues" evidence="7">
    <location>
        <begin position="407"/>
        <end position="416"/>
    </location>
</feature>
<dbReference type="PROSITE" id="PS50237">
    <property type="entry name" value="HECT"/>
    <property type="match status" value="1"/>
</dbReference>
<accession>A0A2J7ZGK1</accession>
<dbReference type="Gene3D" id="3.30.2410.10">
    <property type="entry name" value="Hect, E3 ligase catalytic domain"/>
    <property type="match status" value="1"/>
</dbReference>
<feature type="non-terminal residue" evidence="9">
    <location>
        <position position="416"/>
    </location>
</feature>
<dbReference type="InterPro" id="IPR050409">
    <property type="entry name" value="E3_ubiq-protein_ligase"/>
</dbReference>
<reference evidence="9 10" key="1">
    <citation type="journal article" date="2017" name="Mol. Biol. Evol.">
        <title>The 4-celled Tetrabaena socialis nuclear genome reveals the essential components for genetic control of cell number at the origin of multicellularity in the volvocine lineage.</title>
        <authorList>
            <person name="Featherston J."/>
            <person name="Arakaki Y."/>
            <person name="Hanschen E.R."/>
            <person name="Ferris P.J."/>
            <person name="Michod R.E."/>
            <person name="Olson B.J.S.C."/>
            <person name="Nozaki H."/>
            <person name="Durand P.M."/>
        </authorList>
    </citation>
    <scope>NUCLEOTIDE SEQUENCE [LARGE SCALE GENOMIC DNA]</scope>
    <source>
        <strain evidence="9 10">NIES-571</strain>
    </source>
</reference>
<dbReference type="GO" id="GO:0005737">
    <property type="term" value="C:cytoplasm"/>
    <property type="evidence" value="ECO:0007669"/>
    <property type="project" value="TreeGrafter"/>
</dbReference>
<gene>
    <name evidence="9" type="ORF">TSOC_014819</name>
</gene>
<evidence type="ECO:0000256" key="4">
    <source>
        <dbReference type="ARBA" id="ARBA00022679"/>
    </source>
</evidence>
<dbReference type="GO" id="GO:0016567">
    <property type="term" value="P:protein ubiquitination"/>
    <property type="evidence" value="ECO:0007669"/>
    <property type="project" value="TreeGrafter"/>
</dbReference>
<name>A0A2J7ZGK1_9CHLO</name>
<organism evidence="9 10">
    <name type="scientific">Tetrabaena socialis</name>
    <dbReference type="NCBI Taxonomy" id="47790"/>
    <lineage>
        <taxon>Eukaryota</taxon>
        <taxon>Viridiplantae</taxon>
        <taxon>Chlorophyta</taxon>
        <taxon>core chlorophytes</taxon>
        <taxon>Chlorophyceae</taxon>
        <taxon>CS clade</taxon>
        <taxon>Chlamydomonadales</taxon>
        <taxon>Tetrabaenaceae</taxon>
        <taxon>Tetrabaena</taxon>
    </lineage>
</organism>
<dbReference type="Pfam" id="PF00632">
    <property type="entry name" value="HECT"/>
    <property type="match status" value="2"/>
</dbReference>
<evidence type="ECO:0000313" key="9">
    <source>
        <dbReference type="EMBL" id="PNG99405.1"/>
    </source>
</evidence>
<sequence length="416" mass="43798">DRSHGGRPAVEAGEGHGPRKEFFALAGRDLAGIADASASPSAAAAAPASSERDDDGGAPAPPCSPLPSSSARPPLLVFNRTAGAYWYNTTLADSAQLRGAFAFVGWLMGQSLLNRAPLGLPLPPALFQQLLEGPDFRPTLETLAEFDPDAALGVRNVASLPPEQLRGMLELEGLPADWSADRYIKRAVLQVLRDDIAWQSAALAAGFFAAVDRRLMRQWQLGPAALAALAGGGAASAAVPADLSSLFRIALDEELAGPSSPLVEMLWEVLAGWAPERRLRFVEFVTGTARLPLPGSELLKIQAPFVAMGAAEHRGTLGMLPQAHTCDNLLELPNYWESLLAVRGVRGGPAAVARGAAALTHEQRAELRAEARRILDERLEIAVLNFQGYGLDERSRGDASEEEEEGGGGGGGGEGS</sequence>
<feature type="active site" description="Glycyl thioester intermediate" evidence="6">
    <location>
        <position position="326"/>
    </location>
</feature>
<dbReference type="SMART" id="SM00119">
    <property type="entry name" value="HECTc"/>
    <property type="match status" value="1"/>
</dbReference>
<keyword evidence="5 6" id="KW-0833">Ubl conjugation pathway</keyword>
<evidence type="ECO:0000259" key="8">
    <source>
        <dbReference type="PROSITE" id="PS50237"/>
    </source>
</evidence>
<keyword evidence="10" id="KW-1185">Reference proteome</keyword>
<dbReference type="OrthoDB" id="423283at2759"/>
<proteinExistence type="predicted"/>
<dbReference type="Gene3D" id="3.90.1750.10">
    <property type="entry name" value="Hect, E3 ligase catalytic domains"/>
    <property type="match status" value="1"/>
</dbReference>
<evidence type="ECO:0000256" key="5">
    <source>
        <dbReference type="ARBA" id="ARBA00022786"/>
    </source>
</evidence>
<comment type="catalytic activity">
    <reaction evidence="1">
        <text>S-ubiquitinyl-[E2 ubiquitin-conjugating enzyme]-L-cysteine + [acceptor protein]-L-lysine = [E2 ubiquitin-conjugating enzyme]-L-cysteine + N(6)-ubiquitinyl-[acceptor protein]-L-lysine.</text>
        <dbReference type="EC" id="2.3.2.26"/>
    </reaction>
</comment>
<dbReference type="GO" id="GO:0061630">
    <property type="term" value="F:ubiquitin protein ligase activity"/>
    <property type="evidence" value="ECO:0007669"/>
    <property type="project" value="UniProtKB-EC"/>
</dbReference>
<evidence type="ECO:0000256" key="2">
    <source>
        <dbReference type="ARBA" id="ARBA00004906"/>
    </source>
</evidence>
<dbReference type="AlphaFoldDB" id="A0A2J7ZGK1"/>
<comment type="caution">
    <text evidence="9">The sequence shown here is derived from an EMBL/GenBank/DDBJ whole genome shotgun (WGS) entry which is preliminary data.</text>
</comment>
<feature type="non-terminal residue" evidence="9">
    <location>
        <position position="1"/>
    </location>
</feature>
<feature type="region of interest" description="Disordered" evidence="7">
    <location>
        <begin position="392"/>
        <end position="416"/>
    </location>
</feature>
<evidence type="ECO:0000256" key="6">
    <source>
        <dbReference type="PROSITE-ProRule" id="PRU00104"/>
    </source>
</evidence>
<dbReference type="EC" id="2.3.2.26" evidence="3"/>
<evidence type="ECO:0000256" key="1">
    <source>
        <dbReference type="ARBA" id="ARBA00000885"/>
    </source>
</evidence>
<protein>
    <recommendedName>
        <fullName evidence="3">HECT-type E3 ubiquitin transferase</fullName>
        <ecNumber evidence="3">2.3.2.26</ecNumber>
    </recommendedName>
</protein>
<keyword evidence="4" id="KW-0808">Transferase</keyword>
<dbReference type="InterPro" id="IPR000569">
    <property type="entry name" value="HECT_dom"/>
</dbReference>
<evidence type="ECO:0000256" key="7">
    <source>
        <dbReference type="SAM" id="MobiDB-lite"/>
    </source>
</evidence>
<evidence type="ECO:0000313" key="10">
    <source>
        <dbReference type="Proteomes" id="UP000236333"/>
    </source>
</evidence>
<evidence type="ECO:0000256" key="3">
    <source>
        <dbReference type="ARBA" id="ARBA00012485"/>
    </source>
</evidence>
<feature type="region of interest" description="Disordered" evidence="7">
    <location>
        <begin position="41"/>
        <end position="71"/>
    </location>
</feature>
<dbReference type="PANTHER" id="PTHR11254">
    <property type="entry name" value="HECT DOMAIN UBIQUITIN-PROTEIN LIGASE"/>
    <property type="match status" value="1"/>
</dbReference>
<dbReference type="InterPro" id="IPR035983">
    <property type="entry name" value="Hect_E3_ubiquitin_ligase"/>
</dbReference>
<dbReference type="PANTHER" id="PTHR11254:SF440">
    <property type="entry name" value="E3 UBIQUITIN-PROTEIN LIGASE NEDD-4"/>
    <property type="match status" value="1"/>
</dbReference>
<dbReference type="Proteomes" id="UP000236333">
    <property type="component" value="Unassembled WGS sequence"/>
</dbReference>
<dbReference type="EMBL" id="PGGS01002990">
    <property type="protein sequence ID" value="PNG99405.1"/>
    <property type="molecule type" value="Genomic_DNA"/>
</dbReference>
<dbReference type="SUPFAM" id="SSF56204">
    <property type="entry name" value="Hect, E3 ligase catalytic domain"/>
    <property type="match status" value="1"/>
</dbReference>
<dbReference type="GO" id="GO:0006511">
    <property type="term" value="P:ubiquitin-dependent protein catabolic process"/>
    <property type="evidence" value="ECO:0007669"/>
    <property type="project" value="TreeGrafter"/>
</dbReference>
<feature type="domain" description="HECT" evidence="8">
    <location>
        <begin position="183"/>
        <end position="335"/>
    </location>
</feature>